<accession>A0ABS6EH16</accession>
<evidence type="ECO:0000256" key="1">
    <source>
        <dbReference type="SAM" id="Phobius"/>
    </source>
</evidence>
<name>A0ABS6EH16_9CLOT</name>
<keyword evidence="1" id="KW-1133">Transmembrane helix</keyword>
<organism evidence="2 3">
    <name type="scientific">Clostridium mobile</name>
    <dbReference type="NCBI Taxonomy" id="2841512"/>
    <lineage>
        <taxon>Bacteria</taxon>
        <taxon>Bacillati</taxon>
        <taxon>Bacillota</taxon>
        <taxon>Clostridia</taxon>
        <taxon>Eubacteriales</taxon>
        <taxon>Clostridiaceae</taxon>
        <taxon>Clostridium</taxon>
    </lineage>
</organism>
<sequence>MWDLIKLEFRKNKMSREILGFGIVNMAIFLATNFVITKGKLIIKIANGINVEKVIYWISVIFIIYSGILFAELFNEEFEDNTIKTTYMFPQGRKNIIISKVLAALGFAFASMIGSYIVQGTLTIMTKAIFNINNKDVSIYKFIENIPFFVDVIILSLIAVFIIIIIALVIKSVTFNVFSSIFIGATIAPDVMKINKLYAMLPIGLLASIILMIVFLKILEIEANRDI</sequence>
<evidence type="ECO:0000313" key="3">
    <source>
        <dbReference type="Proteomes" id="UP000726170"/>
    </source>
</evidence>
<feature type="transmembrane region" description="Helical" evidence="1">
    <location>
        <begin position="198"/>
        <end position="219"/>
    </location>
</feature>
<feature type="transmembrane region" description="Helical" evidence="1">
    <location>
        <begin position="146"/>
        <end position="168"/>
    </location>
</feature>
<comment type="caution">
    <text evidence="2">The sequence shown here is derived from an EMBL/GenBank/DDBJ whole genome shotgun (WGS) entry which is preliminary data.</text>
</comment>
<keyword evidence="3" id="KW-1185">Reference proteome</keyword>
<reference evidence="2 3" key="1">
    <citation type="submission" date="2021-06" db="EMBL/GenBank/DDBJ databases">
        <authorList>
            <person name="Sun Q."/>
            <person name="Li D."/>
        </authorList>
    </citation>
    <scope>NUCLEOTIDE SEQUENCE [LARGE SCALE GENOMIC DNA]</scope>
    <source>
        <strain evidence="2 3">MSJ-11</strain>
    </source>
</reference>
<protein>
    <submittedName>
        <fullName evidence="2">ABC transporter permease</fullName>
    </submittedName>
</protein>
<dbReference type="RefSeq" id="WP_216438791.1">
    <property type="nucleotide sequence ID" value="NZ_JAHLQF010000002.1"/>
</dbReference>
<keyword evidence="1" id="KW-0812">Transmembrane</keyword>
<proteinExistence type="predicted"/>
<feature type="transmembrane region" description="Helical" evidence="1">
    <location>
        <begin position="96"/>
        <end position="118"/>
    </location>
</feature>
<gene>
    <name evidence="2" type="ORF">KQI86_08215</name>
</gene>
<evidence type="ECO:0000313" key="2">
    <source>
        <dbReference type="EMBL" id="MBU5484310.1"/>
    </source>
</evidence>
<feature type="transmembrane region" description="Helical" evidence="1">
    <location>
        <begin position="56"/>
        <end position="75"/>
    </location>
</feature>
<feature type="transmembrane region" description="Helical" evidence="1">
    <location>
        <begin position="175"/>
        <end position="192"/>
    </location>
</feature>
<feature type="transmembrane region" description="Helical" evidence="1">
    <location>
        <begin position="18"/>
        <end position="36"/>
    </location>
</feature>
<dbReference type="Pfam" id="PF12730">
    <property type="entry name" value="ABC2_membrane_4"/>
    <property type="match status" value="1"/>
</dbReference>
<dbReference type="Proteomes" id="UP000726170">
    <property type="component" value="Unassembled WGS sequence"/>
</dbReference>
<keyword evidence="1" id="KW-0472">Membrane</keyword>
<dbReference type="EMBL" id="JAHLQF010000002">
    <property type="protein sequence ID" value="MBU5484310.1"/>
    <property type="molecule type" value="Genomic_DNA"/>
</dbReference>